<dbReference type="PROSITE" id="PS51257">
    <property type="entry name" value="PROKAR_LIPOPROTEIN"/>
    <property type="match status" value="1"/>
</dbReference>
<dbReference type="AlphaFoldDB" id="A0AB34VC45"/>
<sequence>MLRWTGIFAVALLLLAGCSQPHGADARHCAPNMTQTQCQAVDHYIAQVNAVVMRNFHHAQRYAGQRCLVTAQRRADGRYNVMRTEGNESLCLSAWQSVSSARDMPLPPQGAPRQWVFAFAP</sequence>
<dbReference type="SUPFAM" id="SSF74653">
    <property type="entry name" value="TolA/TonB C-terminal domain"/>
    <property type="match status" value="1"/>
</dbReference>
<dbReference type="Gene3D" id="3.30.1150.10">
    <property type="match status" value="1"/>
</dbReference>
<dbReference type="Pfam" id="PF06519">
    <property type="entry name" value="TolA"/>
    <property type="match status" value="1"/>
</dbReference>
<keyword evidence="1" id="KW-0732">Signal</keyword>
<feature type="signal peptide" evidence="1">
    <location>
        <begin position="1"/>
        <end position="24"/>
    </location>
</feature>
<evidence type="ECO:0000256" key="1">
    <source>
        <dbReference type="SAM" id="SignalP"/>
    </source>
</evidence>
<protein>
    <submittedName>
        <fullName evidence="2">Membrane protein TolA</fullName>
    </submittedName>
</protein>
<evidence type="ECO:0000313" key="3">
    <source>
        <dbReference type="Proteomes" id="UP000072520"/>
    </source>
</evidence>
<feature type="chain" id="PRO_5044238173" evidence="1">
    <location>
        <begin position="25"/>
        <end position="121"/>
    </location>
</feature>
<accession>A0AB34VC45</accession>
<dbReference type="RefSeq" id="WP_033738618.1">
    <property type="nucleotide sequence ID" value="NZ_CP116285.1"/>
</dbReference>
<comment type="caution">
    <text evidence="2">The sequence shown here is derived from an EMBL/GenBank/DDBJ whole genome shotgun (WGS) entry which is preliminary data.</text>
</comment>
<dbReference type="GO" id="GO:0016020">
    <property type="term" value="C:membrane"/>
    <property type="evidence" value="ECO:0007669"/>
    <property type="project" value="InterPro"/>
</dbReference>
<organism evidence="2 3">
    <name type="scientific">Pantoea stewartii</name>
    <dbReference type="NCBI Taxonomy" id="66269"/>
    <lineage>
        <taxon>Bacteria</taxon>
        <taxon>Pseudomonadati</taxon>
        <taxon>Pseudomonadota</taxon>
        <taxon>Gammaproteobacteria</taxon>
        <taxon>Enterobacterales</taxon>
        <taxon>Erwiniaceae</taxon>
        <taxon>Pantoea</taxon>
    </lineage>
</organism>
<evidence type="ECO:0000313" key="2">
    <source>
        <dbReference type="EMBL" id="KTS94640.1"/>
    </source>
</evidence>
<dbReference type="GO" id="GO:0043213">
    <property type="term" value="P:bacteriocin transport"/>
    <property type="evidence" value="ECO:0007669"/>
    <property type="project" value="InterPro"/>
</dbReference>
<dbReference type="GO" id="GO:0019534">
    <property type="term" value="F:toxin transmembrane transporter activity"/>
    <property type="evidence" value="ECO:0007669"/>
    <property type="project" value="InterPro"/>
</dbReference>
<name>A0AB34VC45_9GAMM</name>
<dbReference type="EMBL" id="LDSI01000027">
    <property type="protein sequence ID" value="KTS94640.1"/>
    <property type="molecule type" value="Genomic_DNA"/>
</dbReference>
<dbReference type="Proteomes" id="UP000072520">
    <property type="component" value="Unassembled WGS sequence"/>
</dbReference>
<proteinExistence type="predicted"/>
<dbReference type="InterPro" id="IPR014161">
    <property type="entry name" value="Tol-Pal_TolA"/>
</dbReference>
<gene>
    <name evidence="2" type="ORF">RSA13_18325</name>
</gene>
<reference evidence="2 3" key="1">
    <citation type="journal article" date="2016" name="Front. Microbiol.">
        <title>Genomic Resource of Rice Seed Associated Bacteria.</title>
        <authorList>
            <person name="Midha S."/>
            <person name="Bansal K."/>
            <person name="Sharma S."/>
            <person name="Kumar N."/>
            <person name="Patil P.P."/>
            <person name="Chaudhry V."/>
            <person name="Patil P.B."/>
        </authorList>
    </citation>
    <scope>NUCLEOTIDE SEQUENCE [LARGE SCALE GENOMIC DNA]</scope>
    <source>
        <strain evidence="2 3">RSA13</strain>
    </source>
</reference>